<dbReference type="KEGG" id="fco:FCOL_06410"/>
<sequence length="63" mass="7243">MPEFCLIVCLFIKKIEEKKYSQPPSLVFKTLLSTKQSTLDIPKIIHSKLALANLKLKTKKLKN</sequence>
<evidence type="ECO:0000313" key="2">
    <source>
        <dbReference type="Proteomes" id="UP000005638"/>
    </source>
</evidence>
<accession>G8X4Q5</accession>
<dbReference type="Proteomes" id="UP000005638">
    <property type="component" value="Chromosome"/>
</dbReference>
<proteinExistence type="predicted"/>
<dbReference type="AlphaFoldDB" id="G8X4Q5"/>
<organism evidence="1 2">
    <name type="scientific">Flavobacterium columnare (strain ATCC 49512 / CIP 103533 / TG 44/87)</name>
    <dbReference type="NCBI Taxonomy" id="1041826"/>
    <lineage>
        <taxon>Bacteria</taxon>
        <taxon>Pseudomonadati</taxon>
        <taxon>Bacteroidota</taxon>
        <taxon>Flavobacteriia</taxon>
        <taxon>Flavobacteriales</taxon>
        <taxon>Flavobacteriaceae</taxon>
        <taxon>Flavobacterium</taxon>
    </lineage>
</organism>
<name>G8X4Q5_FLACA</name>
<keyword evidence="2" id="KW-1185">Reference proteome</keyword>
<evidence type="ECO:0000313" key="1">
    <source>
        <dbReference type="EMBL" id="AEW86103.1"/>
    </source>
</evidence>
<dbReference type="HOGENOM" id="CLU_2879267_0_0_10"/>
<dbReference type="EMBL" id="CP003222">
    <property type="protein sequence ID" value="AEW86103.1"/>
    <property type="molecule type" value="Genomic_DNA"/>
</dbReference>
<protein>
    <submittedName>
        <fullName evidence="1">Uncharacterized protein</fullName>
    </submittedName>
</protein>
<gene>
    <name evidence="1" type="ordered locus">FCOL_06410</name>
</gene>
<reference evidence="1 2" key="1">
    <citation type="journal article" date="2012" name="J. Bacteriol.">
        <title>Genome Sequence of the Fish Pathogen Flavobacterium columnare ATCC 49512.</title>
        <authorList>
            <person name="Tekedar H.C."/>
            <person name="Karsi A."/>
            <person name="Gillaspy A.F."/>
            <person name="Dyer D.W."/>
            <person name="Benton N.R."/>
            <person name="Zaitshik J."/>
            <person name="Vamenta S."/>
            <person name="Banes M.M."/>
            <person name="Gulsoy N."/>
            <person name="Aboko-Cole M."/>
            <person name="Waldbieser G.C."/>
            <person name="Lawrence M.L."/>
        </authorList>
    </citation>
    <scope>NUCLEOTIDE SEQUENCE [LARGE SCALE GENOMIC DNA]</scope>
    <source>
        <strain evidence="2">ATCC 49512 / CIP 103533 / TG 44/87</strain>
    </source>
</reference>